<accession>A0A128EIM6</accession>
<feature type="signal peptide" evidence="3">
    <location>
        <begin position="1"/>
        <end position="17"/>
    </location>
</feature>
<dbReference type="PANTHER" id="PTHR35603">
    <property type="match status" value="1"/>
</dbReference>
<keyword evidence="3" id="KW-0732">Signal</keyword>
<comment type="subcellular location">
    <subcellularLocation>
        <location evidence="1">Membrane</location>
    </subcellularLocation>
</comment>
<protein>
    <submittedName>
        <fullName evidence="5">Surface antigen</fullName>
    </submittedName>
</protein>
<evidence type="ECO:0000256" key="1">
    <source>
        <dbReference type="ARBA" id="ARBA00004370"/>
    </source>
</evidence>
<dbReference type="PANTHER" id="PTHR35603:SF2">
    <property type="entry name" value="OUTER MEMBRANE LIPOPROTEIN"/>
    <property type="match status" value="1"/>
</dbReference>
<dbReference type="RefSeq" id="WP_075540431.1">
    <property type="nucleotide sequence ID" value="NZ_CP053844.1"/>
</dbReference>
<gene>
    <name evidence="5" type="ORF">ERS672216_01555</name>
</gene>
<dbReference type="Pfam" id="PF05433">
    <property type="entry name" value="Rick_17kDa_Anti"/>
    <property type="match status" value="1"/>
</dbReference>
<evidence type="ECO:0000259" key="4">
    <source>
        <dbReference type="Pfam" id="PF05433"/>
    </source>
</evidence>
<dbReference type="GO" id="GO:0019867">
    <property type="term" value="C:outer membrane"/>
    <property type="evidence" value="ECO:0007669"/>
    <property type="project" value="InterPro"/>
</dbReference>
<evidence type="ECO:0000313" key="6">
    <source>
        <dbReference type="Proteomes" id="UP000069632"/>
    </source>
</evidence>
<proteinExistence type="predicted"/>
<keyword evidence="2" id="KW-0472">Membrane</keyword>
<dbReference type="AlphaFoldDB" id="A0A128EIM6"/>
<evidence type="ECO:0000256" key="2">
    <source>
        <dbReference type="ARBA" id="ARBA00023136"/>
    </source>
</evidence>
<reference evidence="5 6" key="1">
    <citation type="submission" date="2016-02" db="EMBL/GenBank/DDBJ databases">
        <authorList>
            <consortium name="Pathogen Informatics"/>
        </authorList>
    </citation>
    <scope>NUCLEOTIDE SEQUENCE [LARGE SCALE GENOMIC DNA]</scope>
    <source>
        <strain evidence="5 6">RC20</strain>
    </source>
</reference>
<feature type="domain" description="Glycine zipper 2TM" evidence="4">
    <location>
        <begin position="54"/>
        <end position="95"/>
    </location>
</feature>
<dbReference type="InterPro" id="IPR008816">
    <property type="entry name" value="Gly_zipper_2TM_dom"/>
</dbReference>
<dbReference type="EMBL" id="FIZP01000010">
    <property type="protein sequence ID" value="CZE48710.1"/>
    <property type="molecule type" value="Genomic_DNA"/>
</dbReference>
<dbReference type="InterPro" id="IPR051407">
    <property type="entry name" value="Bact_OM_lipoprot/Surf_antigen"/>
</dbReference>
<evidence type="ECO:0000313" key="5">
    <source>
        <dbReference type="EMBL" id="CZE48710.1"/>
    </source>
</evidence>
<evidence type="ECO:0000256" key="3">
    <source>
        <dbReference type="SAM" id="SignalP"/>
    </source>
</evidence>
<feature type="chain" id="PRO_5007281505" evidence="3">
    <location>
        <begin position="18"/>
        <end position="146"/>
    </location>
</feature>
<keyword evidence="6" id="KW-1185">Reference proteome</keyword>
<dbReference type="Proteomes" id="UP000069632">
    <property type="component" value="Unassembled WGS sequence"/>
</dbReference>
<dbReference type="OrthoDB" id="5363558at2"/>
<name>A0A128EIM6_9BACT</name>
<organism evidence="5 6">
    <name type="scientific">Campylobacter geochelonis</name>
    <dbReference type="NCBI Taxonomy" id="1780362"/>
    <lineage>
        <taxon>Bacteria</taxon>
        <taxon>Pseudomonadati</taxon>
        <taxon>Campylobacterota</taxon>
        <taxon>Epsilonproteobacteria</taxon>
        <taxon>Campylobacterales</taxon>
        <taxon>Campylobacteraceae</taxon>
        <taxon>Campylobacter</taxon>
    </lineage>
</organism>
<sequence length="146" mass="15514">MKKVALLLVCVSSFLLAKSTVIIDVDESRPIYEIKKVVEQVKKCDDNSATDNIIGTVVGAVGGGVLGNKIGGGTGKTMATIAGSVLGGYAGNKVEGSIKKDSGCYYVNETKEQKVLVGYKNIGYYKGKQYSKITEAKQNKIKIQAD</sequence>